<dbReference type="CDD" id="cd14953">
    <property type="entry name" value="NHL_like_1"/>
    <property type="match status" value="1"/>
</dbReference>
<keyword evidence="4" id="KW-0732">Signal</keyword>
<sequence length="466" mass="46243">MNKNSLIGMVLLSLSVSLTACNHDQNDPAPTPSDSDTPGVSPTPAPTPTPVVQQLPTIGGTLSGLAALTSVTLRNNGGDALTLTANGPFSFATPATAYAVTVGAQPPGFQWCTVTNASGAAVSSINTISVTCAGAVGQVQTVAGAANTPGNQNAQGPAARFADPLGLAADAAGQVYVADFGNQQIRKIAADYTVSALAGIAGTSGHADGPGATAGFYYPRGVAMDAGGYMYVADTNNNEIRKIAPDGTVSTLAGLWSSAGNNDGQGAGASFFLPGGVAVDAQGVVYVADTENHNIRKIMPDGTVTTLAGRGVAGDADGIGNAAAFDEPGAIAVGVDGTVYVADTTNNKIRKVASNGMVTTLAGSGVTGNADGVGAAAQFFSPYGIAIDADGNVYVADTNNREIRKITPDGTVSTLAGTSAVSGVADGKGAAATFQFPYGITVDAAGNLYVSDYSAATIRKITPVQP</sequence>
<dbReference type="Proteomes" id="UP000543030">
    <property type="component" value="Unassembled WGS sequence"/>
</dbReference>
<dbReference type="Gene3D" id="2.120.10.30">
    <property type="entry name" value="TolB, C-terminal domain"/>
    <property type="match status" value="4"/>
</dbReference>
<evidence type="ECO:0000313" key="5">
    <source>
        <dbReference type="EMBL" id="MBB5190815.1"/>
    </source>
</evidence>
<keyword evidence="6" id="KW-1185">Reference proteome</keyword>
<keyword evidence="1" id="KW-0677">Repeat</keyword>
<name>A0A840RBT6_9NEIS</name>
<gene>
    <name evidence="5" type="ORF">HNQ50_001538</name>
</gene>
<feature type="signal peptide" evidence="4">
    <location>
        <begin position="1"/>
        <end position="20"/>
    </location>
</feature>
<comment type="caution">
    <text evidence="5">The sequence shown here is derived from an EMBL/GenBank/DDBJ whole genome shotgun (WGS) entry which is preliminary data.</text>
</comment>
<protein>
    <submittedName>
        <fullName evidence="5">Sugar lactone lactonase YvrE</fullName>
    </submittedName>
</protein>
<evidence type="ECO:0000256" key="4">
    <source>
        <dbReference type="SAM" id="SignalP"/>
    </source>
</evidence>
<evidence type="ECO:0000313" key="6">
    <source>
        <dbReference type="Proteomes" id="UP000543030"/>
    </source>
</evidence>
<dbReference type="Pfam" id="PF01436">
    <property type="entry name" value="NHL"/>
    <property type="match status" value="4"/>
</dbReference>
<dbReference type="EMBL" id="JACHHN010000003">
    <property type="protein sequence ID" value="MBB5190815.1"/>
    <property type="molecule type" value="Genomic_DNA"/>
</dbReference>
<evidence type="ECO:0000256" key="2">
    <source>
        <dbReference type="PROSITE-ProRule" id="PRU00504"/>
    </source>
</evidence>
<dbReference type="AlphaFoldDB" id="A0A840RBT6"/>
<evidence type="ECO:0000256" key="3">
    <source>
        <dbReference type="SAM" id="MobiDB-lite"/>
    </source>
</evidence>
<dbReference type="PROSITE" id="PS51125">
    <property type="entry name" value="NHL"/>
    <property type="match status" value="4"/>
</dbReference>
<feature type="repeat" description="NHL" evidence="2">
    <location>
        <begin position="211"/>
        <end position="246"/>
    </location>
</feature>
<accession>A0A840RBT6</accession>
<dbReference type="InterPro" id="IPR001258">
    <property type="entry name" value="NHL_repeat"/>
</dbReference>
<reference evidence="5 6" key="1">
    <citation type="submission" date="2020-08" db="EMBL/GenBank/DDBJ databases">
        <title>Genomic Encyclopedia of Type Strains, Phase IV (KMG-IV): sequencing the most valuable type-strain genomes for metagenomic binning, comparative biology and taxonomic classification.</title>
        <authorList>
            <person name="Goeker M."/>
        </authorList>
    </citation>
    <scope>NUCLEOTIDE SEQUENCE [LARGE SCALE GENOMIC DNA]</scope>
    <source>
        <strain evidence="5 6">DSM 18233</strain>
    </source>
</reference>
<proteinExistence type="predicted"/>
<feature type="repeat" description="NHL" evidence="2">
    <location>
        <begin position="374"/>
        <end position="409"/>
    </location>
</feature>
<dbReference type="PROSITE" id="PS51257">
    <property type="entry name" value="PROKAR_LIPOPROTEIN"/>
    <property type="match status" value="1"/>
</dbReference>
<dbReference type="InterPro" id="IPR011042">
    <property type="entry name" value="6-blade_b-propeller_TolB-like"/>
</dbReference>
<dbReference type="PANTHER" id="PTHR13833:SF71">
    <property type="entry name" value="NHL DOMAIN-CONTAINING PROTEIN"/>
    <property type="match status" value="1"/>
</dbReference>
<feature type="chain" id="PRO_5032936099" evidence="4">
    <location>
        <begin position="21"/>
        <end position="466"/>
    </location>
</feature>
<evidence type="ECO:0000256" key="1">
    <source>
        <dbReference type="ARBA" id="ARBA00022737"/>
    </source>
</evidence>
<dbReference type="SUPFAM" id="SSF101898">
    <property type="entry name" value="NHL repeat"/>
    <property type="match status" value="1"/>
</dbReference>
<feature type="repeat" description="NHL" evidence="2">
    <location>
        <begin position="156"/>
        <end position="191"/>
    </location>
</feature>
<dbReference type="PANTHER" id="PTHR13833">
    <property type="match status" value="1"/>
</dbReference>
<feature type="repeat" description="NHL" evidence="2">
    <location>
        <begin position="266"/>
        <end position="301"/>
    </location>
</feature>
<organism evidence="5 6">
    <name type="scientific">Silvimonas terrae</name>
    <dbReference type="NCBI Taxonomy" id="300266"/>
    <lineage>
        <taxon>Bacteria</taxon>
        <taxon>Pseudomonadati</taxon>
        <taxon>Pseudomonadota</taxon>
        <taxon>Betaproteobacteria</taxon>
        <taxon>Neisseriales</taxon>
        <taxon>Chitinibacteraceae</taxon>
        <taxon>Silvimonas</taxon>
    </lineage>
</organism>
<dbReference type="RefSeq" id="WP_184099228.1">
    <property type="nucleotide sequence ID" value="NZ_JACHHN010000003.1"/>
</dbReference>
<feature type="region of interest" description="Disordered" evidence="3">
    <location>
        <begin position="23"/>
        <end position="48"/>
    </location>
</feature>